<feature type="domain" description="NADP-dependent oxidoreductase" evidence="1">
    <location>
        <begin position="15"/>
        <end position="322"/>
    </location>
</feature>
<sequence>MERVLGRSGIGVSALGVGTWALGGPMFGGEQALGWGEVDDEESVRALRRAVELGATFFDTADAYGTGHAEEVLARALGAQRDELVWATKWGNTYEESTRQLTGTDPSPQYARRALEASLRRLRTDRVDLWQLHIADLDPVLAEDLVATCEDLVGQGLVRSYAWSTDDPARAAVFAAGPHCTAVQHGLNVLDDAPQVLALCEEHDLASVNRSPLAMGLLSDKVTASTVVPEGDVRHHQPEWLRWFDGGRPTPDFLRRRDAVREVLTGGGRTLAQGALAWIWARSPRTVPIPGCRTVAQVEENVGAMAAGPLTAEEFAAVEEVLRPAREG</sequence>
<gene>
    <name evidence="2" type="ORF">BJ968_002625</name>
</gene>
<dbReference type="InterPro" id="IPR036812">
    <property type="entry name" value="NAD(P)_OxRdtase_dom_sf"/>
</dbReference>
<proteinExistence type="predicted"/>
<comment type="caution">
    <text evidence="2">The sequence shown here is derived from an EMBL/GenBank/DDBJ whole genome shotgun (WGS) entry which is preliminary data.</text>
</comment>
<dbReference type="Pfam" id="PF00248">
    <property type="entry name" value="Aldo_ket_red"/>
    <property type="match status" value="1"/>
</dbReference>
<dbReference type="RefSeq" id="WP_218885033.1">
    <property type="nucleotide sequence ID" value="NZ_BAAAGN010000010.1"/>
</dbReference>
<evidence type="ECO:0000259" key="1">
    <source>
        <dbReference type="Pfam" id="PF00248"/>
    </source>
</evidence>
<evidence type="ECO:0000313" key="3">
    <source>
        <dbReference type="Proteomes" id="UP000521922"/>
    </source>
</evidence>
<dbReference type="PANTHER" id="PTHR43312:SF1">
    <property type="entry name" value="NADP-DEPENDENT OXIDOREDUCTASE DOMAIN-CONTAINING PROTEIN"/>
    <property type="match status" value="1"/>
</dbReference>
<dbReference type="EMBL" id="JACCBB010000001">
    <property type="protein sequence ID" value="NYD23085.1"/>
    <property type="molecule type" value="Genomic_DNA"/>
</dbReference>
<protein>
    <submittedName>
        <fullName evidence="2">Aryl-alcohol dehydrogenase-like predicted oxidoreductase</fullName>
    </submittedName>
</protein>
<dbReference type="CDD" id="cd19086">
    <property type="entry name" value="AKR_AKR11C1"/>
    <property type="match status" value="1"/>
</dbReference>
<accession>A0A7Y9DM39</accession>
<name>A0A7Y9DM39_9ACTN</name>
<dbReference type="PANTHER" id="PTHR43312">
    <property type="entry name" value="D-THREO-ALDOSE 1-DEHYDROGENASE"/>
    <property type="match status" value="1"/>
</dbReference>
<reference evidence="2 3" key="1">
    <citation type="submission" date="2020-07" db="EMBL/GenBank/DDBJ databases">
        <title>Sequencing the genomes of 1000 actinobacteria strains.</title>
        <authorList>
            <person name="Klenk H.-P."/>
        </authorList>
    </citation>
    <scope>NUCLEOTIDE SEQUENCE [LARGE SCALE GENOMIC DNA]</scope>
    <source>
        <strain evidence="2 3">DSM 7487</strain>
    </source>
</reference>
<keyword evidence="3" id="KW-1185">Reference proteome</keyword>
<dbReference type="SUPFAM" id="SSF51430">
    <property type="entry name" value="NAD(P)-linked oxidoreductase"/>
    <property type="match status" value="1"/>
</dbReference>
<dbReference type="Gene3D" id="3.20.20.100">
    <property type="entry name" value="NADP-dependent oxidoreductase domain"/>
    <property type="match status" value="1"/>
</dbReference>
<dbReference type="InterPro" id="IPR053135">
    <property type="entry name" value="AKR2_Oxidoreductase"/>
</dbReference>
<dbReference type="AlphaFoldDB" id="A0A7Y9DM39"/>
<dbReference type="Proteomes" id="UP000521922">
    <property type="component" value="Unassembled WGS sequence"/>
</dbReference>
<organism evidence="2 3">
    <name type="scientific">Kineococcus aurantiacus</name>
    <dbReference type="NCBI Taxonomy" id="37633"/>
    <lineage>
        <taxon>Bacteria</taxon>
        <taxon>Bacillati</taxon>
        <taxon>Actinomycetota</taxon>
        <taxon>Actinomycetes</taxon>
        <taxon>Kineosporiales</taxon>
        <taxon>Kineosporiaceae</taxon>
        <taxon>Kineococcus</taxon>
    </lineage>
</organism>
<evidence type="ECO:0000313" key="2">
    <source>
        <dbReference type="EMBL" id="NYD23085.1"/>
    </source>
</evidence>
<dbReference type="InterPro" id="IPR023210">
    <property type="entry name" value="NADP_OxRdtase_dom"/>
</dbReference>